<comment type="caution">
    <text evidence="2">The sequence shown here is derived from an EMBL/GenBank/DDBJ whole genome shotgun (WGS) entry which is preliminary data.</text>
</comment>
<evidence type="ECO:0000256" key="1">
    <source>
        <dbReference type="SAM" id="MobiDB-lite"/>
    </source>
</evidence>
<keyword evidence="3" id="KW-1185">Reference proteome</keyword>
<name>A0ABP1RRT8_9HEXA</name>
<reference evidence="2 3" key="1">
    <citation type="submission" date="2024-08" db="EMBL/GenBank/DDBJ databases">
        <authorList>
            <person name="Cucini C."/>
            <person name="Frati F."/>
        </authorList>
    </citation>
    <scope>NUCLEOTIDE SEQUENCE [LARGE SCALE GENOMIC DNA]</scope>
</reference>
<evidence type="ECO:0000313" key="3">
    <source>
        <dbReference type="Proteomes" id="UP001642540"/>
    </source>
</evidence>
<accession>A0ABP1RRT8</accession>
<dbReference type="EMBL" id="CAXLJM020000104">
    <property type="protein sequence ID" value="CAL8134218.1"/>
    <property type="molecule type" value="Genomic_DNA"/>
</dbReference>
<feature type="region of interest" description="Disordered" evidence="1">
    <location>
        <begin position="1"/>
        <end position="23"/>
    </location>
</feature>
<sequence length="88" mass="10104">MTGAAEISRTQSQEKERSSTVNSSSFEILESGLWAGIGGRWRRFRGQVKREKKYTSVDGRLKKIQSYHIHVPSDSRWKRSSEGLIYAE</sequence>
<dbReference type="Proteomes" id="UP001642540">
    <property type="component" value="Unassembled WGS sequence"/>
</dbReference>
<organism evidence="2 3">
    <name type="scientific">Orchesella dallaii</name>
    <dbReference type="NCBI Taxonomy" id="48710"/>
    <lineage>
        <taxon>Eukaryota</taxon>
        <taxon>Metazoa</taxon>
        <taxon>Ecdysozoa</taxon>
        <taxon>Arthropoda</taxon>
        <taxon>Hexapoda</taxon>
        <taxon>Collembola</taxon>
        <taxon>Entomobryomorpha</taxon>
        <taxon>Entomobryoidea</taxon>
        <taxon>Orchesellidae</taxon>
        <taxon>Orchesellinae</taxon>
        <taxon>Orchesella</taxon>
    </lineage>
</organism>
<proteinExistence type="predicted"/>
<evidence type="ECO:0000313" key="2">
    <source>
        <dbReference type="EMBL" id="CAL8134218.1"/>
    </source>
</evidence>
<gene>
    <name evidence="2" type="ORF">ODALV1_LOCUS25420</name>
</gene>
<protein>
    <submittedName>
        <fullName evidence="2">Uncharacterized protein</fullName>
    </submittedName>
</protein>